<dbReference type="InterPro" id="IPR001810">
    <property type="entry name" value="F-box_dom"/>
</dbReference>
<name>A0A0C2X4Z5_SERVB</name>
<evidence type="ECO:0000313" key="3">
    <source>
        <dbReference type="EMBL" id="KIM24412.1"/>
    </source>
</evidence>
<feature type="coiled-coil region" evidence="1">
    <location>
        <begin position="47"/>
        <end position="85"/>
    </location>
</feature>
<reference evidence="3 4" key="1">
    <citation type="submission" date="2014-04" db="EMBL/GenBank/DDBJ databases">
        <authorList>
            <consortium name="DOE Joint Genome Institute"/>
            <person name="Kuo A."/>
            <person name="Zuccaro A."/>
            <person name="Kohler A."/>
            <person name="Nagy L.G."/>
            <person name="Floudas D."/>
            <person name="Copeland A."/>
            <person name="Barry K.W."/>
            <person name="Cichocki N."/>
            <person name="Veneault-Fourrey C."/>
            <person name="LaButti K."/>
            <person name="Lindquist E.A."/>
            <person name="Lipzen A."/>
            <person name="Lundell T."/>
            <person name="Morin E."/>
            <person name="Murat C."/>
            <person name="Sun H."/>
            <person name="Tunlid A."/>
            <person name="Henrissat B."/>
            <person name="Grigoriev I.V."/>
            <person name="Hibbett D.S."/>
            <person name="Martin F."/>
            <person name="Nordberg H.P."/>
            <person name="Cantor M.N."/>
            <person name="Hua S.X."/>
        </authorList>
    </citation>
    <scope>NUCLEOTIDE SEQUENCE [LARGE SCALE GENOMIC DNA]</scope>
    <source>
        <strain evidence="3 4">MAFF 305830</strain>
    </source>
</reference>
<keyword evidence="1" id="KW-0175">Coiled coil</keyword>
<dbReference type="InterPro" id="IPR036047">
    <property type="entry name" value="F-box-like_dom_sf"/>
</dbReference>
<dbReference type="AlphaFoldDB" id="A0A0C2X4Z5"/>
<accession>A0A0C2X4Z5</accession>
<feature type="domain" description="F-box" evidence="2">
    <location>
        <begin position="113"/>
        <end position="165"/>
    </location>
</feature>
<dbReference type="Gene3D" id="1.20.1280.50">
    <property type="match status" value="1"/>
</dbReference>
<dbReference type="Pfam" id="PF12937">
    <property type="entry name" value="F-box-like"/>
    <property type="match status" value="1"/>
</dbReference>
<sequence length="192" mass="22184">MDSQSNITIPSLTQIYDEDPNAQKNRILADDELLDLRVMKETHIRLANTINEEVERARHAHEALVQKYQEQIRTLEATQSQLHASKRSLDILVAQQPAQLAEAERLSGLIHPIRRLPSDILQYLFESAYSAKDKEDRFFAALTLSQVCQRWRAIALNTPRLWCYIDYVFQDGIDPESFWGWVIPRVKAVPAD</sequence>
<organism evidence="3 4">
    <name type="scientific">Serendipita vermifera MAFF 305830</name>
    <dbReference type="NCBI Taxonomy" id="933852"/>
    <lineage>
        <taxon>Eukaryota</taxon>
        <taxon>Fungi</taxon>
        <taxon>Dikarya</taxon>
        <taxon>Basidiomycota</taxon>
        <taxon>Agaricomycotina</taxon>
        <taxon>Agaricomycetes</taxon>
        <taxon>Sebacinales</taxon>
        <taxon>Serendipitaceae</taxon>
        <taxon>Serendipita</taxon>
    </lineage>
</organism>
<dbReference type="EMBL" id="KN824324">
    <property type="protein sequence ID" value="KIM24412.1"/>
    <property type="molecule type" value="Genomic_DNA"/>
</dbReference>
<evidence type="ECO:0000256" key="1">
    <source>
        <dbReference type="SAM" id="Coils"/>
    </source>
</evidence>
<dbReference type="STRING" id="933852.A0A0C2X4Z5"/>
<evidence type="ECO:0000259" key="2">
    <source>
        <dbReference type="Pfam" id="PF12937"/>
    </source>
</evidence>
<dbReference type="Proteomes" id="UP000054097">
    <property type="component" value="Unassembled WGS sequence"/>
</dbReference>
<proteinExistence type="predicted"/>
<keyword evidence="4" id="KW-1185">Reference proteome</keyword>
<dbReference type="SUPFAM" id="SSF81383">
    <property type="entry name" value="F-box domain"/>
    <property type="match status" value="1"/>
</dbReference>
<feature type="non-terminal residue" evidence="3">
    <location>
        <position position="192"/>
    </location>
</feature>
<dbReference type="HOGENOM" id="CLU_119667_0_0_1"/>
<gene>
    <name evidence="3" type="ORF">M408DRAFT_233445</name>
</gene>
<evidence type="ECO:0000313" key="4">
    <source>
        <dbReference type="Proteomes" id="UP000054097"/>
    </source>
</evidence>
<protein>
    <recommendedName>
        <fullName evidence="2">F-box domain-containing protein</fullName>
    </recommendedName>
</protein>
<reference evidence="4" key="2">
    <citation type="submission" date="2015-01" db="EMBL/GenBank/DDBJ databases">
        <title>Evolutionary Origins and Diversification of the Mycorrhizal Mutualists.</title>
        <authorList>
            <consortium name="DOE Joint Genome Institute"/>
            <consortium name="Mycorrhizal Genomics Consortium"/>
            <person name="Kohler A."/>
            <person name="Kuo A."/>
            <person name="Nagy L.G."/>
            <person name="Floudas D."/>
            <person name="Copeland A."/>
            <person name="Barry K.W."/>
            <person name="Cichocki N."/>
            <person name="Veneault-Fourrey C."/>
            <person name="LaButti K."/>
            <person name="Lindquist E.A."/>
            <person name="Lipzen A."/>
            <person name="Lundell T."/>
            <person name="Morin E."/>
            <person name="Murat C."/>
            <person name="Riley R."/>
            <person name="Ohm R."/>
            <person name="Sun H."/>
            <person name="Tunlid A."/>
            <person name="Henrissat B."/>
            <person name="Grigoriev I.V."/>
            <person name="Hibbett D.S."/>
            <person name="Martin F."/>
        </authorList>
    </citation>
    <scope>NUCLEOTIDE SEQUENCE [LARGE SCALE GENOMIC DNA]</scope>
    <source>
        <strain evidence="4">MAFF 305830</strain>
    </source>
</reference>
<dbReference type="OrthoDB" id="3365698at2759"/>